<evidence type="ECO:0000256" key="6">
    <source>
        <dbReference type="ARBA" id="ARBA00022729"/>
    </source>
</evidence>
<dbReference type="GO" id="GO:0005576">
    <property type="term" value="C:extracellular region"/>
    <property type="evidence" value="ECO:0007669"/>
    <property type="project" value="UniProtKB-SubCell"/>
</dbReference>
<evidence type="ECO:0000256" key="9">
    <source>
        <dbReference type="ARBA" id="ARBA00023180"/>
    </source>
</evidence>
<dbReference type="GO" id="GO:0004185">
    <property type="term" value="F:serine-type carboxypeptidase activity"/>
    <property type="evidence" value="ECO:0007669"/>
    <property type="project" value="UniProtKB-UniRule"/>
</dbReference>
<keyword evidence="9" id="KW-0325">Glycoprotein</keyword>
<dbReference type="InterPro" id="IPR033124">
    <property type="entry name" value="Ser_caboxypep_his_AS"/>
</dbReference>
<evidence type="ECO:0000256" key="7">
    <source>
        <dbReference type="ARBA" id="ARBA00022801"/>
    </source>
</evidence>
<dbReference type="EMBL" id="KZ451948">
    <property type="protein sequence ID" value="PKA59508.1"/>
    <property type="molecule type" value="Genomic_DNA"/>
</dbReference>
<dbReference type="GO" id="GO:0006508">
    <property type="term" value="P:proteolysis"/>
    <property type="evidence" value="ECO:0007669"/>
    <property type="project" value="UniProtKB-KW"/>
</dbReference>
<evidence type="ECO:0000256" key="8">
    <source>
        <dbReference type="ARBA" id="ARBA00023157"/>
    </source>
</evidence>
<dbReference type="AlphaFoldDB" id="A0A2I0AVE5"/>
<evidence type="ECO:0000256" key="1">
    <source>
        <dbReference type="ARBA" id="ARBA00004613"/>
    </source>
</evidence>
<dbReference type="GO" id="GO:0005773">
    <property type="term" value="C:vacuole"/>
    <property type="evidence" value="ECO:0007669"/>
    <property type="project" value="TreeGrafter"/>
</dbReference>
<gene>
    <name evidence="11" type="primary">CXP:2-3</name>
    <name evidence="11" type="ORF">AXF42_Ash016532</name>
</gene>
<dbReference type="InterPro" id="IPR018202">
    <property type="entry name" value="Ser_caboxypep_ser_AS"/>
</dbReference>
<feature type="chain" id="PRO_5013984415" description="Carboxypeptidase" evidence="10">
    <location>
        <begin position="25"/>
        <end position="488"/>
    </location>
</feature>
<evidence type="ECO:0000256" key="2">
    <source>
        <dbReference type="ARBA" id="ARBA00009431"/>
    </source>
</evidence>
<comment type="subcellular location">
    <subcellularLocation>
        <location evidence="1">Secreted</location>
    </subcellularLocation>
</comment>
<comment type="similarity">
    <text evidence="2 10">Belongs to the peptidase S10 family.</text>
</comment>
<organism evidence="11 12">
    <name type="scientific">Apostasia shenzhenica</name>
    <dbReference type="NCBI Taxonomy" id="1088818"/>
    <lineage>
        <taxon>Eukaryota</taxon>
        <taxon>Viridiplantae</taxon>
        <taxon>Streptophyta</taxon>
        <taxon>Embryophyta</taxon>
        <taxon>Tracheophyta</taxon>
        <taxon>Spermatophyta</taxon>
        <taxon>Magnoliopsida</taxon>
        <taxon>Liliopsida</taxon>
        <taxon>Asparagales</taxon>
        <taxon>Orchidaceae</taxon>
        <taxon>Apostasioideae</taxon>
        <taxon>Apostasia</taxon>
    </lineage>
</organism>
<keyword evidence="4 10" id="KW-0121">Carboxypeptidase</keyword>
<dbReference type="Gene3D" id="3.40.50.11320">
    <property type="match status" value="1"/>
</dbReference>
<dbReference type="PANTHER" id="PTHR11802">
    <property type="entry name" value="SERINE PROTEASE FAMILY S10 SERINE CARBOXYPEPTIDASE"/>
    <property type="match status" value="1"/>
</dbReference>
<dbReference type="PRINTS" id="PR00724">
    <property type="entry name" value="CRBOXYPTASEC"/>
</dbReference>
<dbReference type="InterPro" id="IPR029058">
    <property type="entry name" value="AB_hydrolase_fold"/>
</dbReference>
<feature type="signal peptide" evidence="10">
    <location>
        <begin position="1"/>
        <end position="24"/>
    </location>
</feature>
<dbReference type="OrthoDB" id="443318at2759"/>
<evidence type="ECO:0000256" key="3">
    <source>
        <dbReference type="ARBA" id="ARBA00022525"/>
    </source>
</evidence>
<keyword evidence="3" id="KW-0964">Secreted</keyword>
<dbReference type="Pfam" id="PF00450">
    <property type="entry name" value="Peptidase_S10"/>
    <property type="match status" value="1"/>
</dbReference>
<dbReference type="PROSITE" id="PS00131">
    <property type="entry name" value="CARBOXYPEPT_SER_SER"/>
    <property type="match status" value="1"/>
</dbReference>
<dbReference type="FunFam" id="3.40.50.11320:FF:000001">
    <property type="entry name" value="Carboxypeptidase"/>
    <property type="match status" value="1"/>
</dbReference>
<dbReference type="InterPro" id="IPR001563">
    <property type="entry name" value="Peptidase_S10"/>
</dbReference>
<evidence type="ECO:0000256" key="4">
    <source>
        <dbReference type="ARBA" id="ARBA00022645"/>
    </source>
</evidence>
<name>A0A2I0AVE5_9ASPA</name>
<dbReference type="STRING" id="1088818.A0A2I0AVE5"/>
<dbReference type="PANTHER" id="PTHR11802:SF132">
    <property type="entry name" value="SERINE CARBOXYPEPTIDASE-LIKE 36-RELATED"/>
    <property type="match status" value="1"/>
</dbReference>
<reference evidence="11 12" key="1">
    <citation type="journal article" date="2017" name="Nature">
        <title>The Apostasia genome and the evolution of orchids.</title>
        <authorList>
            <person name="Zhang G.Q."/>
            <person name="Liu K.W."/>
            <person name="Li Z."/>
            <person name="Lohaus R."/>
            <person name="Hsiao Y.Y."/>
            <person name="Niu S.C."/>
            <person name="Wang J.Y."/>
            <person name="Lin Y.C."/>
            <person name="Xu Q."/>
            <person name="Chen L.J."/>
            <person name="Yoshida K."/>
            <person name="Fujiwara S."/>
            <person name="Wang Z.W."/>
            <person name="Zhang Y.Q."/>
            <person name="Mitsuda N."/>
            <person name="Wang M."/>
            <person name="Liu G.H."/>
            <person name="Pecoraro L."/>
            <person name="Huang H.X."/>
            <person name="Xiao X.J."/>
            <person name="Lin M."/>
            <person name="Wu X.Y."/>
            <person name="Wu W.L."/>
            <person name="Chen Y.Y."/>
            <person name="Chang S.B."/>
            <person name="Sakamoto S."/>
            <person name="Ohme-Takagi M."/>
            <person name="Yagi M."/>
            <person name="Zeng S.J."/>
            <person name="Shen C.Y."/>
            <person name="Yeh C.M."/>
            <person name="Luo Y.B."/>
            <person name="Tsai W.C."/>
            <person name="Van de Peer Y."/>
            <person name="Liu Z.J."/>
        </authorList>
    </citation>
    <scope>NUCLEOTIDE SEQUENCE [LARGE SCALE GENOMIC DNA]</scope>
    <source>
        <strain evidence="12">cv. Shenzhen</strain>
        <tissue evidence="11">Stem</tissue>
    </source>
</reference>
<sequence>MRSLAPVLLPLLLCCFLMVSQCRAKPSIDEADHLRRFIDSQRSMKIMRDRLWTMLGSKNGRSSAKVGPKDGPLEDDRIDALPGQPQGVSFHQYSGYVTVDASAGRTLFYYFAEAPQDPSTKALVLWLNGGPGCSSLGAGAMQELGPFRVNSDGKSLHANDYAWNNLANVIFLESPAGVGFSYSNTSSDYQKTGDTSTAADAHAFLINWLERFPQYKGRDFFITGESYAGHYIPELASLILKSNAASSNTVINLKGIAIGNAYVDGSTNEKATYDYYWTHALIGDETYKAIQSSCKFSAAETADCEEALNAARREAGNIDSYNIYAPLCQRSSSSNKAIIYEPDPCAGFYVNNYLNNAEVQKALHVKGTSSSPYPWSFCSDVLGYWRDSPETTLPIIKQLIGSGLRVWLYSGDQDAVVPVTSTKDSIEKLGLSVATPWQAWYTNGEVGGYVVVYKGLTFATVRGAGHMVPSYQPERALTLFSNFLKGGF</sequence>
<evidence type="ECO:0000313" key="12">
    <source>
        <dbReference type="Proteomes" id="UP000236161"/>
    </source>
</evidence>
<dbReference type="EC" id="3.4.16.-" evidence="10"/>
<evidence type="ECO:0000256" key="10">
    <source>
        <dbReference type="RuleBase" id="RU361156"/>
    </source>
</evidence>
<keyword evidence="7 10" id="KW-0378">Hydrolase</keyword>
<keyword evidence="8" id="KW-1015">Disulfide bond</keyword>
<dbReference type="Gene3D" id="6.10.250.940">
    <property type="match status" value="1"/>
</dbReference>
<dbReference type="SUPFAM" id="SSF53474">
    <property type="entry name" value="alpha/beta-Hydrolases"/>
    <property type="match status" value="1"/>
</dbReference>
<keyword evidence="5 10" id="KW-0645">Protease</keyword>
<dbReference type="PROSITE" id="PS00560">
    <property type="entry name" value="CARBOXYPEPT_SER_HIS"/>
    <property type="match status" value="1"/>
</dbReference>
<proteinExistence type="inferred from homology"/>
<keyword evidence="12" id="KW-1185">Reference proteome</keyword>
<dbReference type="FunFam" id="3.40.50.1820:FF:000030">
    <property type="entry name" value="Carboxypeptidase"/>
    <property type="match status" value="1"/>
</dbReference>
<protein>
    <recommendedName>
        <fullName evidence="10">Carboxypeptidase</fullName>
        <ecNumber evidence="10">3.4.16.-</ecNumber>
    </recommendedName>
</protein>
<evidence type="ECO:0000256" key="5">
    <source>
        <dbReference type="ARBA" id="ARBA00022670"/>
    </source>
</evidence>
<dbReference type="Gene3D" id="3.40.50.1820">
    <property type="entry name" value="alpha/beta hydrolase"/>
    <property type="match status" value="1"/>
</dbReference>
<accession>A0A2I0AVE5</accession>
<evidence type="ECO:0000313" key="11">
    <source>
        <dbReference type="EMBL" id="PKA59508.1"/>
    </source>
</evidence>
<dbReference type="Proteomes" id="UP000236161">
    <property type="component" value="Unassembled WGS sequence"/>
</dbReference>
<keyword evidence="6 10" id="KW-0732">Signal</keyword>